<reference evidence="3 4" key="1">
    <citation type="submission" date="2018-11" db="EMBL/GenBank/DDBJ databases">
        <authorList>
            <person name="Li F."/>
        </authorList>
    </citation>
    <scope>NUCLEOTIDE SEQUENCE [LARGE SCALE GENOMIC DNA]</scope>
    <source>
        <strain evidence="3 4">Gsoil 097</strain>
    </source>
</reference>
<proteinExistence type="predicted"/>
<dbReference type="InterPro" id="IPR013783">
    <property type="entry name" value="Ig-like_fold"/>
</dbReference>
<evidence type="ECO:0000313" key="3">
    <source>
        <dbReference type="EMBL" id="RNL60417.1"/>
    </source>
</evidence>
<feature type="compositionally biased region" description="Low complexity" evidence="1">
    <location>
        <begin position="140"/>
        <end position="155"/>
    </location>
</feature>
<dbReference type="EMBL" id="RJSE01000009">
    <property type="protein sequence ID" value="RNL60417.1"/>
    <property type="molecule type" value="Genomic_DNA"/>
</dbReference>
<evidence type="ECO:0000313" key="4">
    <source>
        <dbReference type="Proteomes" id="UP000267128"/>
    </source>
</evidence>
<evidence type="ECO:0000256" key="2">
    <source>
        <dbReference type="SAM" id="SignalP"/>
    </source>
</evidence>
<dbReference type="RefSeq" id="WP_123229169.1">
    <property type="nucleotide sequence ID" value="NZ_RJSE01000009.1"/>
</dbReference>
<keyword evidence="4" id="KW-1185">Reference proteome</keyword>
<feature type="compositionally biased region" description="Low complexity" evidence="1">
    <location>
        <begin position="172"/>
        <end position="183"/>
    </location>
</feature>
<comment type="caution">
    <text evidence="3">The sequence shown here is derived from an EMBL/GenBank/DDBJ whole genome shotgun (WGS) entry which is preliminary data.</text>
</comment>
<gene>
    <name evidence="3" type="ORF">EFK50_18955</name>
</gene>
<dbReference type="InterPro" id="IPR030916">
    <property type="entry name" value="ELWxxDGT_rpt"/>
</dbReference>
<evidence type="ECO:0008006" key="5">
    <source>
        <dbReference type="Google" id="ProtNLM"/>
    </source>
</evidence>
<protein>
    <recommendedName>
        <fullName evidence="5">Bacterial Ig-like domain-containing protein</fullName>
    </recommendedName>
</protein>
<name>A0A3N0CAD3_9ACTN</name>
<dbReference type="Gene3D" id="2.60.40.10">
    <property type="entry name" value="Immunoglobulins"/>
    <property type="match status" value="1"/>
</dbReference>
<feature type="region of interest" description="Disordered" evidence="1">
    <location>
        <begin position="131"/>
        <end position="197"/>
    </location>
</feature>
<evidence type="ECO:0000256" key="1">
    <source>
        <dbReference type="SAM" id="MobiDB-lite"/>
    </source>
</evidence>
<feature type="region of interest" description="Disordered" evidence="1">
    <location>
        <begin position="223"/>
        <end position="248"/>
    </location>
</feature>
<feature type="chain" id="PRO_5018059798" description="Bacterial Ig-like domain-containing protein" evidence="2">
    <location>
        <begin position="27"/>
        <end position="566"/>
    </location>
</feature>
<dbReference type="OrthoDB" id="5242130at2"/>
<organism evidence="3 4">
    <name type="scientific">Nocardioides marmoriginsengisoli</name>
    <dbReference type="NCBI Taxonomy" id="661483"/>
    <lineage>
        <taxon>Bacteria</taxon>
        <taxon>Bacillati</taxon>
        <taxon>Actinomycetota</taxon>
        <taxon>Actinomycetes</taxon>
        <taxon>Propionibacteriales</taxon>
        <taxon>Nocardioidaceae</taxon>
        <taxon>Nocardioides</taxon>
    </lineage>
</organism>
<accession>A0A3N0CAD3</accession>
<dbReference type="AlphaFoldDB" id="A0A3N0CAD3"/>
<keyword evidence="2" id="KW-0732">Signal</keyword>
<sequence length="566" mass="58993">MRRLLTRALTLGVAAVLVVPVESAQAAVPVAFGPAPYPVREIVPGTEGVIVRASASLNRRMLLLLDDRRHGTELWTTDGTRSGTVLLRDICPGPGGSGGAKLVVAGSRAYFAADDCAHGQELWSTNGTAAGTSLVKDETPGPGSSSPSNLTSSGGRLYYAASTPSEGRELHVTTGTAATTSSVDLEPGPTGSDPGSLAGYKALVGDPDAVVFAATTSATGREPWFSAGSLASTTSRGDLNPGPPSSDPSNFAKVGASVVFSATTNLGTEPWSFSGEETAALVKDINPGPGSSDPREFVADPLSHDVVFAATADGIRDELWGLDRAGSDTDAHLVYAGDPASGLTPGHLVAFSDWGIFFSATSVAHGRELWFTQGNNPSTRLFKDVVPGPGSSSPGVIVPGSSGFAFDSDIGASYLYRYDGKIRPVPGTTVHDHVLGYLGSTIVMMRSRSSDPAAGAELWAYTVPRTAVRAAPRRSYTLRAAKKRRIQVPVSVSSYITDERRAQTGRVVLKSGTTVYGQATLRNGRASIRITKRLRKGTHRFRVSFGGNVDGQAAHSAVVKVKVVRG</sequence>
<dbReference type="Proteomes" id="UP000267128">
    <property type="component" value="Unassembled WGS sequence"/>
</dbReference>
<feature type="signal peptide" evidence="2">
    <location>
        <begin position="1"/>
        <end position="26"/>
    </location>
</feature>
<dbReference type="NCBIfam" id="TIGR04534">
    <property type="entry name" value="ELWxxDGT_rpt"/>
    <property type="match status" value="1"/>
</dbReference>
<dbReference type="GO" id="GO:0005975">
    <property type="term" value="P:carbohydrate metabolic process"/>
    <property type="evidence" value="ECO:0007669"/>
    <property type="project" value="UniProtKB-ARBA"/>
</dbReference>